<keyword evidence="1" id="KW-0325">Glycoprotein</keyword>
<organism evidence="4">
    <name type="scientific">Papilio xuthus</name>
    <name type="common">Asian swallowtail butterfly</name>
    <dbReference type="NCBI Taxonomy" id="66420"/>
    <lineage>
        <taxon>Eukaryota</taxon>
        <taxon>Metazoa</taxon>
        <taxon>Ecdysozoa</taxon>
        <taxon>Arthropoda</taxon>
        <taxon>Hexapoda</taxon>
        <taxon>Insecta</taxon>
        <taxon>Pterygota</taxon>
        <taxon>Neoptera</taxon>
        <taxon>Endopterygota</taxon>
        <taxon>Lepidoptera</taxon>
        <taxon>Glossata</taxon>
        <taxon>Ditrysia</taxon>
        <taxon>Papilionoidea</taxon>
        <taxon>Papilionidae</taxon>
        <taxon>Papilioninae</taxon>
        <taxon>Papilio</taxon>
    </lineage>
</organism>
<dbReference type="AlphaFoldDB" id="A0AAJ7E4L8"/>
<dbReference type="SUPFAM" id="SSF53474">
    <property type="entry name" value="alpha/beta-Hydrolases"/>
    <property type="match status" value="1"/>
</dbReference>
<feature type="signal peptide" evidence="2">
    <location>
        <begin position="1"/>
        <end position="17"/>
    </location>
</feature>
<dbReference type="Pfam" id="PF00135">
    <property type="entry name" value="COesterase"/>
    <property type="match status" value="1"/>
</dbReference>
<gene>
    <name evidence="4" type="primary">LOC106114028</name>
</gene>
<dbReference type="InterPro" id="IPR029058">
    <property type="entry name" value="AB_hydrolase_fold"/>
</dbReference>
<evidence type="ECO:0000256" key="2">
    <source>
        <dbReference type="SAM" id="SignalP"/>
    </source>
</evidence>
<protein>
    <submittedName>
        <fullName evidence="4">Venom carboxylesterase-6-like</fullName>
    </submittedName>
</protein>
<feature type="chain" id="PRO_5042510290" evidence="2">
    <location>
        <begin position="18"/>
        <end position="563"/>
    </location>
</feature>
<dbReference type="PANTHER" id="PTHR11559">
    <property type="entry name" value="CARBOXYLESTERASE"/>
    <property type="match status" value="1"/>
</dbReference>
<dbReference type="GeneID" id="106114028"/>
<sequence length="563" mass="62492">MFLLTLICAFALTKAQAQYDPIVNTAQGRIQGSLAADGNYYVFYGLNYAGSVSGENRFKAPPPSPSYPGIFHAINSGVICAHPTSRGIVGVEDCLTLSIHTANLTASQPVLVWLQGEEYTTTDTTLRSFKNFADRNVVVVKVNYRLSIFGFLCLGVPEAPGNAGLKDVVQALKWIKDNIAGFGGNPNNVILFGHGSGAAMVDILTLSPSAEHLFHKAITQSGSALSPGAIAYKPIEYAEEFGARLGNLRKSRQELARLLTTTDISLLATVLTQFEFFNNTALFAPCIENNVDSNNTIIAEAPINIIRSGKYNHVPYLSGYTNKEGTIRAEEAAYKRWLNWMQTNFDNFIQVDLDISRNSNKTAIVRSIREFYFGQRMIDMATIENYLDYHGDTMILVSTIRGVRERAITSKAAVYLYEFAYTGALNSDWPLPQIPLTGVRHGGLLKYLYNFNLTRADEFMMETIMDRYLAFINNGTPAIPNTALWEPISNFRLPYLMLKGGEFAPNMSTSNVYQGFNPHERTMTFWNENYARLYVAPSPVSSAAKLMSLFLLMGLSQLLLNVF</sequence>
<dbReference type="Proteomes" id="UP000694872">
    <property type="component" value="Unplaced"/>
</dbReference>
<dbReference type="KEGG" id="pxu:106114028"/>
<keyword evidence="2" id="KW-0732">Signal</keyword>
<dbReference type="InterPro" id="IPR002018">
    <property type="entry name" value="CarbesteraseB"/>
</dbReference>
<reference evidence="4" key="1">
    <citation type="submission" date="2025-08" db="UniProtKB">
        <authorList>
            <consortium name="RefSeq"/>
        </authorList>
    </citation>
    <scope>IDENTIFICATION</scope>
</reference>
<name>A0AAJ7E4L8_PAPXU</name>
<dbReference type="InterPro" id="IPR050309">
    <property type="entry name" value="Type-B_Carboxylest/Lipase"/>
</dbReference>
<evidence type="ECO:0000256" key="1">
    <source>
        <dbReference type="ARBA" id="ARBA00023180"/>
    </source>
</evidence>
<feature type="domain" description="Carboxylesterase type B" evidence="3">
    <location>
        <begin position="20"/>
        <end position="499"/>
    </location>
</feature>
<dbReference type="RefSeq" id="XP_013162554.1">
    <property type="nucleotide sequence ID" value="XM_013307100.1"/>
</dbReference>
<proteinExistence type="predicted"/>
<evidence type="ECO:0000259" key="3">
    <source>
        <dbReference type="Pfam" id="PF00135"/>
    </source>
</evidence>
<dbReference type="Gene3D" id="3.40.50.1820">
    <property type="entry name" value="alpha/beta hydrolase"/>
    <property type="match status" value="1"/>
</dbReference>
<evidence type="ECO:0000313" key="4">
    <source>
        <dbReference type="RefSeq" id="XP_013162554.1"/>
    </source>
</evidence>
<accession>A0AAJ7E4L8</accession>